<comment type="caution">
    <text evidence="1">The sequence shown here is derived from an EMBL/GenBank/DDBJ whole genome shotgun (WGS) entry which is preliminary data.</text>
</comment>
<dbReference type="PANTHER" id="PTHR13083:SF3">
    <property type="entry name" value="WD REPEAT-CONTAINING PROTEIN 91"/>
    <property type="match status" value="1"/>
</dbReference>
<keyword evidence="2" id="KW-1185">Reference proteome</keyword>
<name>A0ABR4QT18_9CEST</name>
<dbReference type="InterPro" id="IPR039724">
    <property type="entry name" value="WDR91"/>
</dbReference>
<dbReference type="Proteomes" id="UP001651158">
    <property type="component" value="Unassembled WGS sequence"/>
</dbReference>
<evidence type="ECO:0000313" key="2">
    <source>
        <dbReference type="Proteomes" id="UP001651158"/>
    </source>
</evidence>
<organism evidence="1 2">
    <name type="scientific">Taenia crassiceps</name>
    <dbReference type="NCBI Taxonomy" id="6207"/>
    <lineage>
        <taxon>Eukaryota</taxon>
        <taxon>Metazoa</taxon>
        <taxon>Spiralia</taxon>
        <taxon>Lophotrochozoa</taxon>
        <taxon>Platyhelminthes</taxon>
        <taxon>Cestoda</taxon>
        <taxon>Eucestoda</taxon>
        <taxon>Cyclophyllidea</taxon>
        <taxon>Taeniidae</taxon>
        <taxon>Taenia</taxon>
    </lineage>
</organism>
<dbReference type="PANTHER" id="PTHR13083">
    <property type="entry name" value="WD REPEAT-CONTAINING PROTEIN 91"/>
    <property type="match status" value="1"/>
</dbReference>
<dbReference type="EMBL" id="JAKROA010000001">
    <property type="protein sequence ID" value="KAL5112751.1"/>
    <property type="molecule type" value="Genomic_DNA"/>
</dbReference>
<reference evidence="1 2" key="1">
    <citation type="journal article" date="2022" name="Front. Cell. Infect. Microbiol.">
        <title>The Genomes of Two Strains of Taenia crassiceps the Animal Model for the Study of Human Cysticercosis.</title>
        <authorList>
            <person name="Bobes R.J."/>
            <person name="Estrada K."/>
            <person name="Rios-Valencia D.G."/>
            <person name="Calderon-Gallegos A."/>
            <person name="de la Torre P."/>
            <person name="Carrero J.C."/>
            <person name="Sanchez-Flores A."/>
            <person name="Laclette J.P."/>
        </authorList>
    </citation>
    <scope>NUCLEOTIDE SEQUENCE [LARGE SCALE GENOMIC DNA]</scope>
    <source>
        <strain evidence="1">WFUcys</strain>
    </source>
</reference>
<proteinExistence type="predicted"/>
<accession>A0ABR4QT18</accession>
<evidence type="ECO:0000313" key="1">
    <source>
        <dbReference type="EMBL" id="KAL5112751.1"/>
    </source>
</evidence>
<sequence>MSEFVCEQFVRRYLMSHNYFRTLAAFDGESSSDNLNYCFQPSKIIDNISRAIADLDSETLGNIWKGLEDCFSSQLDRLNWAKFESLKAYTFKALLLAKHYLTCLQLHGSIGQEPAKHALFSRYFSKTWLDVLFVSLSNFLCVLFLSLPDPLKNDLQKGVLSIQSATHASLPRTTTEILDDFADLPAVRTAKQR</sequence>
<protein>
    <submittedName>
        <fullName evidence="1">WD repeat-containing protein 91</fullName>
    </submittedName>
</protein>
<gene>
    <name evidence="1" type="ORF">TcWFU_008543</name>
</gene>